<dbReference type="PANTHER" id="PTHR45661:SF3">
    <property type="entry name" value="IG-LIKE DOMAIN-CONTAINING PROTEIN"/>
    <property type="match status" value="1"/>
</dbReference>
<dbReference type="PANTHER" id="PTHR45661">
    <property type="entry name" value="SURFACE ANTIGEN"/>
    <property type="match status" value="1"/>
</dbReference>
<protein>
    <recommendedName>
        <fullName evidence="3">Leucine rich repeat containing protein BspA family protein</fullName>
    </recommendedName>
</protein>
<keyword evidence="2" id="KW-1185">Reference proteome</keyword>
<dbReference type="Proteomes" id="UP000014680">
    <property type="component" value="Unassembled WGS sequence"/>
</dbReference>
<dbReference type="Gene3D" id="3.80.10.10">
    <property type="entry name" value="Ribonuclease Inhibitor"/>
    <property type="match status" value="6"/>
</dbReference>
<accession>A0A0A1U870</accession>
<evidence type="ECO:0008006" key="3">
    <source>
        <dbReference type="Google" id="ProtNLM"/>
    </source>
</evidence>
<evidence type="ECO:0000313" key="2">
    <source>
        <dbReference type="Proteomes" id="UP000014680"/>
    </source>
</evidence>
<proteinExistence type="predicted"/>
<dbReference type="SUPFAM" id="SSF52058">
    <property type="entry name" value="L domain-like"/>
    <property type="match status" value="4"/>
</dbReference>
<dbReference type="AlphaFoldDB" id="A0A0A1U870"/>
<dbReference type="InterPro" id="IPR053139">
    <property type="entry name" value="Surface_bspA-like"/>
</dbReference>
<dbReference type="InterPro" id="IPR032675">
    <property type="entry name" value="LRR_dom_sf"/>
</dbReference>
<dbReference type="VEuPathDB" id="AmoebaDB:EIN_486870"/>
<dbReference type="InterPro" id="IPR026906">
    <property type="entry name" value="LRR_5"/>
</dbReference>
<organism evidence="1 2">
    <name type="scientific">Entamoeba invadens IP1</name>
    <dbReference type="NCBI Taxonomy" id="370355"/>
    <lineage>
        <taxon>Eukaryota</taxon>
        <taxon>Amoebozoa</taxon>
        <taxon>Evosea</taxon>
        <taxon>Archamoebae</taxon>
        <taxon>Mastigamoebida</taxon>
        <taxon>Entamoebidae</taxon>
        <taxon>Entamoeba</taxon>
    </lineage>
</organism>
<dbReference type="EMBL" id="KB206670">
    <property type="protein sequence ID" value="ELP89225.1"/>
    <property type="molecule type" value="Genomic_DNA"/>
</dbReference>
<sequence>MKLDIFSLQIVSKYLIEENDFINILLTSTKCRYILDRFRINPIPITDSSKRLFQCIQTQLIFKESDLVLDIVKRKIILYKVNYTKFKQSKSPLNEFKNIALTKEDLEKEFTIIPKEVNILEPISKFTNLTTITLSSSIKRIERETFSSCQLTEVMIPNSVTYLGKASFKNCTFLKKVVLSLFIHTLKSETFSGCQNLSEINLTDSITTIQKSCFRNCFLQEVVLSDSLVSVGDGAFSFCKVKTVICARKEIPHNCFSQCQKLKVLELGTEVEFIGENCFENCSKLKHFECPQTLKYIGQKAFIRCSKLKEVELSENVIYIGQKAFSKCIKLEKLVIHNQRCYIGDNFINQCTNLNQLECPQYCGLLMNNMNLSQMQILDRLGVKYGDFCANKKQTCFDGFADYVQNTILKAPPFSKREEVTSLYIPETIHHLESFMFFYFIKLKEVTLPRGVVVHNFMFSECSQLTQINLPEDLKAIPSYLIFNCNKIRELKIPESVTKIEGSAFKNCGLRGLTIPKNVQSIGKLCISKCKCFSSLKFLNNRTSFEKLFDNKIAHQLKNNNIQFKHLHVNIKDGNLNNIKTDNSGCLYTIKIKNSEQKILEIPHKVIEIESITSEYITQIVILSGVTKLYPRCFNGVKYLHNLQMKCVLMKKAQHIFDECCFLDTLDIGKNKEEMFEVNYPCALRMKKIGYCNMKCTFEEKSLKDTQMLLMGTSSIKIKKDLHSNVSLLSLPSSISKIERMRSNDDTLKLPLRIKKLGDRAFYQNNCVYLEGHNLSSIGTLSCFSCKYLKSVLLSSSLKHLKQNAFEKCFSLESIVIPQSIEEIGTSCFQECISLKDITYLGEKGVWGDRCFSKCYSLRWAVLPTIHGEEFFIGCNSLETVRVTNGTKEMNNHVFENCYSLSKIDIPPTVEHLGNKVFSNCVSLKEIELPKSVNSVGYKTFLNCQHLERCVFANKNVFLSENVFDNCPLLSSIFLSNSLLSNFKTLLSYDQMKTLNKCGIECQKVVLTQHDVVKYQLKQINDLPQIQKLDDCCFKNNEMSSFVIPTTVTSIGEFCFKNCRKLSSISIPKSVSYISSHCFDGCTSLSIIDFHPSLKFSSSCFKGCNLLKTLLPQCVLETPRTLERSPSFA</sequence>
<dbReference type="GeneID" id="14888104"/>
<dbReference type="KEGG" id="eiv:EIN_486870"/>
<dbReference type="Pfam" id="PF13306">
    <property type="entry name" value="LRR_5"/>
    <property type="match status" value="7"/>
</dbReference>
<dbReference type="RefSeq" id="XP_004255996.1">
    <property type="nucleotide sequence ID" value="XM_004255948.1"/>
</dbReference>
<evidence type="ECO:0000313" key="1">
    <source>
        <dbReference type="EMBL" id="ELP89225.1"/>
    </source>
</evidence>
<gene>
    <name evidence="1" type="ORF">EIN_486870</name>
</gene>
<reference evidence="1 2" key="1">
    <citation type="submission" date="2012-10" db="EMBL/GenBank/DDBJ databases">
        <authorList>
            <person name="Zafar N."/>
            <person name="Inman J."/>
            <person name="Hall N."/>
            <person name="Lorenzi H."/>
            <person name="Caler E."/>
        </authorList>
    </citation>
    <scope>NUCLEOTIDE SEQUENCE [LARGE SCALE GENOMIC DNA]</scope>
    <source>
        <strain evidence="1 2">IP1</strain>
    </source>
</reference>
<name>A0A0A1U870_ENTIV</name>